<reference evidence="2" key="1">
    <citation type="submission" date="2021-02" db="EMBL/GenBank/DDBJ databases">
        <authorList>
            <person name="Nowell W R."/>
        </authorList>
    </citation>
    <scope>NUCLEOTIDE SEQUENCE</scope>
</reference>
<dbReference type="Pfam" id="PF13516">
    <property type="entry name" value="LRR_6"/>
    <property type="match status" value="2"/>
</dbReference>
<dbReference type="InterPro" id="IPR052201">
    <property type="entry name" value="LRR-containing_regulator"/>
</dbReference>
<dbReference type="SMART" id="SM00368">
    <property type="entry name" value="LRR_RI"/>
    <property type="match status" value="2"/>
</dbReference>
<dbReference type="EMBL" id="CAJNOR010010319">
    <property type="protein sequence ID" value="CAF1652865.1"/>
    <property type="molecule type" value="Genomic_DNA"/>
</dbReference>
<dbReference type="PANTHER" id="PTHR24111:SF0">
    <property type="entry name" value="LEUCINE-RICH REPEAT-CONTAINING PROTEIN"/>
    <property type="match status" value="1"/>
</dbReference>
<dbReference type="SUPFAM" id="SSF52047">
    <property type="entry name" value="RNI-like"/>
    <property type="match status" value="1"/>
</dbReference>
<dbReference type="Gene3D" id="3.80.10.10">
    <property type="entry name" value="Ribonuclease Inhibitor"/>
    <property type="match status" value="1"/>
</dbReference>
<dbReference type="Proteomes" id="UP000663828">
    <property type="component" value="Unassembled WGS sequence"/>
</dbReference>
<organism evidence="2 3">
    <name type="scientific">Adineta ricciae</name>
    <name type="common">Rotifer</name>
    <dbReference type="NCBI Taxonomy" id="249248"/>
    <lineage>
        <taxon>Eukaryota</taxon>
        <taxon>Metazoa</taxon>
        <taxon>Spiralia</taxon>
        <taxon>Gnathifera</taxon>
        <taxon>Rotifera</taxon>
        <taxon>Eurotatoria</taxon>
        <taxon>Bdelloidea</taxon>
        <taxon>Adinetida</taxon>
        <taxon>Adinetidae</taxon>
        <taxon>Adineta</taxon>
    </lineage>
</organism>
<evidence type="ECO:0000256" key="1">
    <source>
        <dbReference type="ARBA" id="ARBA00022737"/>
    </source>
</evidence>
<dbReference type="PANTHER" id="PTHR24111">
    <property type="entry name" value="LEUCINE-RICH REPEAT-CONTAINING PROTEIN 34"/>
    <property type="match status" value="1"/>
</dbReference>
<gene>
    <name evidence="2" type="ORF">XAT740_LOCUS55336</name>
</gene>
<dbReference type="InterPro" id="IPR032675">
    <property type="entry name" value="LRR_dom_sf"/>
</dbReference>
<sequence>MTLVLRMNQTLTTLYLNSNGVDHTGAYYLSIGLRENTTLTKLDLRQNRIGDEGARHMADSLPVQHVPFNMILVRNSWI</sequence>
<evidence type="ECO:0000313" key="2">
    <source>
        <dbReference type="EMBL" id="CAF1652865.1"/>
    </source>
</evidence>
<name>A0A816EHJ1_ADIRI</name>
<proteinExistence type="predicted"/>
<keyword evidence="1" id="KW-0677">Repeat</keyword>
<keyword evidence="3" id="KW-1185">Reference proteome</keyword>
<protein>
    <submittedName>
        <fullName evidence="2">Uncharacterized protein</fullName>
    </submittedName>
</protein>
<dbReference type="AlphaFoldDB" id="A0A816EHJ1"/>
<accession>A0A816EHJ1</accession>
<comment type="caution">
    <text evidence="2">The sequence shown here is derived from an EMBL/GenBank/DDBJ whole genome shotgun (WGS) entry which is preliminary data.</text>
</comment>
<evidence type="ECO:0000313" key="3">
    <source>
        <dbReference type="Proteomes" id="UP000663828"/>
    </source>
</evidence>
<dbReference type="InterPro" id="IPR001611">
    <property type="entry name" value="Leu-rich_rpt"/>
</dbReference>